<dbReference type="InterPro" id="IPR027843">
    <property type="entry name" value="DUF4440"/>
</dbReference>
<dbReference type="SUPFAM" id="SSF54427">
    <property type="entry name" value="NTF2-like"/>
    <property type="match status" value="1"/>
</dbReference>
<evidence type="ECO:0000313" key="2">
    <source>
        <dbReference type="EMBL" id="MDP5277177.1"/>
    </source>
</evidence>
<feature type="domain" description="DUF4440" evidence="1">
    <location>
        <begin position="18"/>
        <end position="107"/>
    </location>
</feature>
<evidence type="ECO:0000259" key="1">
    <source>
        <dbReference type="Pfam" id="PF14534"/>
    </source>
</evidence>
<organism evidence="2 3">
    <name type="scientific">Chengkuizengella axinellae</name>
    <dbReference type="NCBI Taxonomy" id="3064388"/>
    <lineage>
        <taxon>Bacteria</taxon>
        <taxon>Bacillati</taxon>
        <taxon>Bacillota</taxon>
        <taxon>Bacilli</taxon>
        <taxon>Bacillales</taxon>
        <taxon>Paenibacillaceae</taxon>
        <taxon>Chengkuizengella</taxon>
    </lineage>
</organism>
<dbReference type="InterPro" id="IPR032710">
    <property type="entry name" value="NTF2-like_dom_sf"/>
</dbReference>
<dbReference type="Proteomes" id="UP001231941">
    <property type="component" value="Unassembled WGS sequence"/>
</dbReference>
<protein>
    <submittedName>
        <fullName evidence="2">DUF4440 domain-containing protein</fullName>
    </submittedName>
</protein>
<dbReference type="EMBL" id="JAVAMP010000028">
    <property type="protein sequence ID" value="MDP5277177.1"/>
    <property type="molecule type" value="Genomic_DNA"/>
</dbReference>
<keyword evidence="3" id="KW-1185">Reference proteome</keyword>
<accession>A0ABT9J6C2</accession>
<comment type="caution">
    <text evidence="2">The sequence shown here is derived from an EMBL/GenBank/DDBJ whole genome shotgun (WGS) entry which is preliminary data.</text>
</comment>
<dbReference type="Pfam" id="PF14534">
    <property type="entry name" value="DUF4440"/>
    <property type="match status" value="1"/>
</dbReference>
<reference evidence="2 3" key="1">
    <citation type="submission" date="2023-08" db="EMBL/GenBank/DDBJ databases">
        <authorList>
            <person name="Park J.-S."/>
        </authorList>
    </citation>
    <scope>NUCLEOTIDE SEQUENCE [LARGE SCALE GENOMIC DNA]</scope>
    <source>
        <strain evidence="2 3">2205SS18-9</strain>
    </source>
</reference>
<gene>
    <name evidence="2" type="ORF">Q5Y73_24130</name>
</gene>
<evidence type="ECO:0000313" key="3">
    <source>
        <dbReference type="Proteomes" id="UP001231941"/>
    </source>
</evidence>
<proteinExistence type="predicted"/>
<sequence length="117" mass="13799">MTHTNLRQIIYELECSHLKPNVRTSEKELSKIIADDYFEIGSSGNIFYRKDYASDKLSPDQFILSDFEMEILSEDCVLTTFQIYNETKLMKTLRSSIWRKRSGEWKLFFHQGTKASD</sequence>
<name>A0ABT9J6C2_9BACL</name>
<dbReference type="RefSeq" id="WP_305994477.1">
    <property type="nucleotide sequence ID" value="NZ_JAVAMP010000028.1"/>
</dbReference>
<dbReference type="Gene3D" id="3.10.450.50">
    <property type="match status" value="1"/>
</dbReference>